<evidence type="ECO:0000313" key="1">
    <source>
        <dbReference type="EMBL" id="SFV77929.1"/>
    </source>
</evidence>
<accession>A0A1W1DGE2</accession>
<proteinExistence type="predicted"/>
<reference evidence="2" key="1">
    <citation type="submission" date="2016-10" db="EMBL/GenBank/DDBJ databases">
        <authorList>
            <person name="de Groot N.N."/>
        </authorList>
    </citation>
    <scope>NUCLEOTIDE SEQUENCE</scope>
</reference>
<gene>
    <name evidence="1" type="ORF">MNB_SUP05-10-7</name>
    <name evidence="2" type="ORF">MNB_SUP05-13-34</name>
</gene>
<dbReference type="AlphaFoldDB" id="A0A1W1DGE2"/>
<organism evidence="2">
    <name type="scientific">hydrothermal vent metagenome</name>
    <dbReference type="NCBI Taxonomy" id="652676"/>
    <lineage>
        <taxon>unclassified sequences</taxon>
        <taxon>metagenomes</taxon>
        <taxon>ecological metagenomes</taxon>
    </lineage>
</organism>
<name>A0A1W1DGE2_9ZZZZ</name>
<dbReference type="EMBL" id="FPHU01000062">
    <property type="protein sequence ID" value="SFV80281.1"/>
    <property type="molecule type" value="Genomic_DNA"/>
</dbReference>
<protein>
    <submittedName>
        <fullName evidence="2">Uncharacterized protein</fullName>
    </submittedName>
</protein>
<sequence>MLNKKMNQFVVLIVGSILTSAVLAANGDTRTGPATQYTVTVKKVELCTDSSCTTAHTLVTKTAAMDIASAAVGAAVGSYASTMTLPPMGVSYTHMRSTIDRTFTIKGYGLSASTGQYCYTDGSAGTKTALAAGTNTTSATTAASSATASTLELPSTGTGAVTLRYVGGTTTTTMTYSSGISLSGDDMLYTKALSAPYTYYGQTPMIDISFGTQNAVSSIEMEGGDADGDCNLMPGEPTTTIKIT</sequence>
<dbReference type="EMBL" id="FPHQ01000253">
    <property type="protein sequence ID" value="SFV77929.1"/>
    <property type="molecule type" value="Genomic_DNA"/>
</dbReference>
<evidence type="ECO:0000313" key="2">
    <source>
        <dbReference type="EMBL" id="SFV80281.1"/>
    </source>
</evidence>